<accession>A0A163GFJ1</accession>
<evidence type="ECO:0000313" key="1">
    <source>
        <dbReference type="EMBL" id="KZS44944.1"/>
    </source>
</evidence>
<comment type="caution">
    <text evidence="1">The sequence shown here is derived from an EMBL/GenBank/DDBJ whole genome shotgun (WGS) entry which is preliminary data.</text>
</comment>
<dbReference type="EMBL" id="LWMH01000001">
    <property type="protein sequence ID" value="KZS44944.1"/>
    <property type="molecule type" value="Genomic_DNA"/>
</dbReference>
<sequence>MKFRTHASNPKISLYNAKRIEAIENLEMLTKVQREIQNYPGAPATEFFREFTVLKIKKKPNSAELGFFI</sequence>
<name>A0A163GFJ1_9BACL</name>
<gene>
    <name evidence="1" type="ORF">AWU65_02865</name>
</gene>
<dbReference type="RefSeq" id="WP_063477448.1">
    <property type="nucleotide sequence ID" value="NZ_LWMH01000001.1"/>
</dbReference>
<proteinExistence type="predicted"/>
<evidence type="ECO:0000313" key="2">
    <source>
        <dbReference type="Proteomes" id="UP000076796"/>
    </source>
</evidence>
<protein>
    <submittedName>
        <fullName evidence="1">Uncharacterized protein</fullName>
    </submittedName>
</protein>
<keyword evidence="2" id="KW-1185">Reference proteome</keyword>
<dbReference type="AlphaFoldDB" id="A0A163GFJ1"/>
<reference evidence="1" key="1">
    <citation type="journal article" date="2016" name="Genome Announc.">
        <title>Draft genomes of two strains of Paenibacillus glucanolyticus with capability to degrade lignocellulose.</title>
        <authorList>
            <person name="Mathews S.L."/>
            <person name="Pawlak J."/>
            <person name="Grunden A.M."/>
        </authorList>
    </citation>
    <scope>NUCLEOTIDE SEQUENCE [LARGE SCALE GENOMIC DNA]</scope>
    <source>
        <strain evidence="1">SLM1</strain>
    </source>
</reference>
<dbReference type="OrthoDB" id="9863837at2"/>
<dbReference type="Proteomes" id="UP000076796">
    <property type="component" value="Unassembled WGS sequence"/>
</dbReference>
<organism evidence="1 2">
    <name type="scientific">Paenibacillus glucanolyticus</name>
    <dbReference type="NCBI Taxonomy" id="59843"/>
    <lineage>
        <taxon>Bacteria</taxon>
        <taxon>Bacillati</taxon>
        <taxon>Bacillota</taxon>
        <taxon>Bacilli</taxon>
        <taxon>Bacillales</taxon>
        <taxon>Paenibacillaceae</taxon>
        <taxon>Paenibacillus</taxon>
    </lineage>
</organism>